<feature type="binding site" evidence="6">
    <location>
        <position position="135"/>
    </location>
    <ligand>
        <name>S-adenosyl-L-methionine</name>
        <dbReference type="ChEBI" id="CHEBI:59789"/>
    </ligand>
</feature>
<accession>A0A3N5CT63</accession>
<evidence type="ECO:0000313" key="7">
    <source>
        <dbReference type="EMBL" id="RPF70560.1"/>
    </source>
</evidence>
<keyword evidence="8" id="KW-1185">Reference proteome</keyword>
<evidence type="ECO:0000313" key="8">
    <source>
        <dbReference type="Proteomes" id="UP000275232"/>
    </source>
</evidence>
<evidence type="ECO:0000256" key="3">
    <source>
        <dbReference type="ARBA" id="ARBA00022603"/>
    </source>
</evidence>
<dbReference type="RefSeq" id="WP_123878150.1">
    <property type="nucleotide sequence ID" value="NZ_RPFZ01000001.1"/>
</dbReference>
<name>A0A3N5CT63_9SPHN</name>
<comment type="caution">
    <text evidence="7">The sequence shown here is derived from an EMBL/GenBank/DDBJ whole genome shotgun (WGS) entry which is preliminary data.</text>
</comment>
<dbReference type="InterPro" id="IPR050078">
    <property type="entry name" value="Ribosomal_L11_MeTrfase_PrmA"/>
</dbReference>
<evidence type="ECO:0000256" key="6">
    <source>
        <dbReference type="HAMAP-Rule" id="MF_00735"/>
    </source>
</evidence>
<dbReference type="OrthoDB" id="9785995at2"/>
<dbReference type="Gene3D" id="3.40.50.150">
    <property type="entry name" value="Vaccinia Virus protein VP39"/>
    <property type="match status" value="1"/>
</dbReference>
<feature type="binding site" evidence="6">
    <location>
        <position position="182"/>
    </location>
    <ligand>
        <name>S-adenosyl-L-methionine</name>
        <dbReference type="ChEBI" id="CHEBI:59789"/>
    </ligand>
</feature>
<evidence type="ECO:0000256" key="1">
    <source>
        <dbReference type="ARBA" id="ARBA00009741"/>
    </source>
</evidence>
<dbReference type="PANTHER" id="PTHR43648">
    <property type="entry name" value="ELECTRON TRANSFER FLAVOPROTEIN BETA SUBUNIT LYSINE METHYLTRANSFERASE"/>
    <property type="match status" value="1"/>
</dbReference>
<keyword evidence="7" id="KW-0687">Ribonucleoprotein</keyword>
<dbReference type="AlphaFoldDB" id="A0A3N5CT63"/>
<dbReference type="CDD" id="cd02440">
    <property type="entry name" value="AdoMet_MTases"/>
    <property type="match status" value="1"/>
</dbReference>
<dbReference type="GO" id="GO:0005840">
    <property type="term" value="C:ribosome"/>
    <property type="evidence" value="ECO:0007669"/>
    <property type="project" value="UniProtKB-KW"/>
</dbReference>
<dbReference type="SUPFAM" id="SSF53335">
    <property type="entry name" value="S-adenosyl-L-methionine-dependent methyltransferases"/>
    <property type="match status" value="1"/>
</dbReference>
<gene>
    <name evidence="6" type="primary">prmA</name>
    <name evidence="7" type="ORF">EG799_02175</name>
</gene>
<dbReference type="EMBL" id="RPFZ01000001">
    <property type="protein sequence ID" value="RPF70560.1"/>
    <property type="molecule type" value="Genomic_DNA"/>
</dbReference>
<evidence type="ECO:0000256" key="5">
    <source>
        <dbReference type="ARBA" id="ARBA00022691"/>
    </source>
</evidence>
<keyword evidence="2 6" id="KW-0963">Cytoplasm</keyword>
<dbReference type="InterPro" id="IPR029063">
    <property type="entry name" value="SAM-dependent_MTases_sf"/>
</dbReference>
<dbReference type="GO" id="GO:0005737">
    <property type="term" value="C:cytoplasm"/>
    <property type="evidence" value="ECO:0007669"/>
    <property type="project" value="UniProtKB-SubCell"/>
</dbReference>
<keyword evidence="5 6" id="KW-0949">S-adenosyl-L-methionine</keyword>
<comment type="subcellular location">
    <subcellularLocation>
        <location evidence="6">Cytoplasm</location>
    </subcellularLocation>
</comment>
<feature type="binding site" evidence="6">
    <location>
        <position position="234"/>
    </location>
    <ligand>
        <name>S-adenosyl-L-methionine</name>
        <dbReference type="ChEBI" id="CHEBI:59789"/>
    </ligand>
</feature>
<comment type="similarity">
    <text evidence="1 6">Belongs to the methyltransferase superfamily. PrmA family.</text>
</comment>
<organism evidence="7 8">
    <name type="scientific">Aurantiacibacter spongiae</name>
    <dbReference type="NCBI Taxonomy" id="2488860"/>
    <lineage>
        <taxon>Bacteria</taxon>
        <taxon>Pseudomonadati</taxon>
        <taxon>Pseudomonadota</taxon>
        <taxon>Alphaproteobacteria</taxon>
        <taxon>Sphingomonadales</taxon>
        <taxon>Erythrobacteraceae</taxon>
        <taxon>Aurantiacibacter</taxon>
    </lineage>
</organism>
<reference evidence="7 8" key="1">
    <citation type="submission" date="2018-11" db="EMBL/GenBank/DDBJ databases">
        <title>Erythrobacter spongiae sp. nov., isolated from a marine sponge.</title>
        <authorList>
            <person name="Zhuang L."/>
            <person name="Luo L."/>
        </authorList>
    </citation>
    <scope>NUCLEOTIDE SEQUENCE [LARGE SCALE GENOMIC DNA]</scope>
    <source>
        <strain evidence="7 8">HN-E23</strain>
    </source>
</reference>
<dbReference type="HAMAP" id="MF_00735">
    <property type="entry name" value="Methyltr_PrmA"/>
    <property type="match status" value="1"/>
</dbReference>
<dbReference type="PANTHER" id="PTHR43648:SF1">
    <property type="entry name" value="ELECTRON TRANSFER FLAVOPROTEIN BETA SUBUNIT LYSINE METHYLTRANSFERASE"/>
    <property type="match status" value="1"/>
</dbReference>
<evidence type="ECO:0000256" key="2">
    <source>
        <dbReference type="ARBA" id="ARBA00022490"/>
    </source>
</evidence>
<comment type="function">
    <text evidence="6">Methylates ribosomal protein L11.</text>
</comment>
<dbReference type="GO" id="GO:0008276">
    <property type="term" value="F:protein methyltransferase activity"/>
    <property type="evidence" value="ECO:0007669"/>
    <property type="project" value="UniProtKB-UniRule"/>
</dbReference>
<feature type="binding site" evidence="6">
    <location>
        <position position="159"/>
    </location>
    <ligand>
        <name>S-adenosyl-L-methionine</name>
        <dbReference type="ChEBI" id="CHEBI:59789"/>
    </ligand>
</feature>
<dbReference type="EC" id="2.1.1.-" evidence="6"/>
<dbReference type="Proteomes" id="UP000275232">
    <property type="component" value="Unassembled WGS sequence"/>
</dbReference>
<evidence type="ECO:0000256" key="4">
    <source>
        <dbReference type="ARBA" id="ARBA00022679"/>
    </source>
</evidence>
<protein>
    <recommendedName>
        <fullName evidence="6">Ribosomal protein L11 methyltransferase</fullName>
        <shortName evidence="6">L11 Mtase</shortName>
        <ecNumber evidence="6">2.1.1.-</ecNumber>
    </recommendedName>
</protein>
<dbReference type="GO" id="GO:0032259">
    <property type="term" value="P:methylation"/>
    <property type="evidence" value="ECO:0007669"/>
    <property type="project" value="UniProtKB-KW"/>
</dbReference>
<dbReference type="InterPro" id="IPR004498">
    <property type="entry name" value="Ribosomal_PrmA_MeTrfase"/>
</dbReference>
<sequence>MSWKLSAVATREVVEGALARQDEMQGWDDTTVLAGFEVDPDEPDCWRLDAYTATKPTEADREAVRALFSADPPPLIAEALPESDWVSESQRGVDPITAGRFRVRTPEHRPADDPAFVEFCIPAAQAFGTGQHATTAGCLAMLDVMARQGVSPRTVADIGTGTGLLAFAAMALWPHGRFTASDIDPVCDQAVVANAALNGIDLGDKRGELTMLVADGLADERLARRAPFDLLIANILAGPLIDLAPDFAEAVNPRGSIVLAGLLRTQDAAVRSAYRRVGFRLQKRILRGDWSVLWLRHRFVGQVR</sequence>
<comment type="catalytic activity">
    <reaction evidence="6">
        <text>L-lysyl-[protein] + 3 S-adenosyl-L-methionine = N(6),N(6),N(6)-trimethyl-L-lysyl-[protein] + 3 S-adenosyl-L-homocysteine + 3 H(+)</text>
        <dbReference type="Rhea" id="RHEA:54192"/>
        <dbReference type="Rhea" id="RHEA-COMP:9752"/>
        <dbReference type="Rhea" id="RHEA-COMP:13826"/>
        <dbReference type="ChEBI" id="CHEBI:15378"/>
        <dbReference type="ChEBI" id="CHEBI:29969"/>
        <dbReference type="ChEBI" id="CHEBI:57856"/>
        <dbReference type="ChEBI" id="CHEBI:59789"/>
        <dbReference type="ChEBI" id="CHEBI:61961"/>
    </reaction>
</comment>
<keyword evidence="7" id="KW-0689">Ribosomal protein</keyword>
<keyword evidence="3 6" id="KW-0489">Methyltransferase</keyword>
<proteinExistence type="inferred from homology"/>
<keyword evidence="4 6" id="KW-0808">Transferase</keyword>
<dbReference type="Pfam" id="PF06325">
    <property type="entry name" value="PrmA"/>
    <property type="match status" value="1"/>
</dbReference>